<comment type="subcellular location">
    <subcellularLocation>
        <location evidence="1">Cell membrane</location>
        <topology evidence="1">Multi-pass membrane protein</topology>
    </subcellularLocation>
</comment>
<keyword evidence="6 8" id="KW-0472">Membrane</keyword>
<accession>A0ABN1V219</accession>
<dbReference type="InterPro" id="IPR020846">
    <property type="entry name" value="MFS_dom"/>
</dbReference>
<keyword evidence="11" id="KW-1185">Reference proteome</keyword>
<dbReference type="InterPro" id="IPR011701">
    <property type="entry name" value="MFS"/>
</dbReference>
<feature type="compositionally biased region" description="Basic residues" evidence="7">
    <location>
        <begin position="203"/>
        <end position="222"/>
    </location>
</feature>
<feature type="region of interest" description="Disordered" evidence="7">
    <location>
        <begin position="200"/>
        <end position="237"/>
    </location>
</feature>
<evidence type="ECO:0000256" key="5">
    <source>
        <dbReference type="ARBA" id="ARBA00022989"/>
    </source>
</evidence>
<keyword evidence="4 8" id="KW-0812">Transmembrane</keyword>
<feature type="transmembrane region" description="Helical" evidence="8">
    <location>
        <begin position="20"/>
        <end position="42"/>
    </location>
</feature>
<name>A0ABN1V219_9ACTN</name>
<feature type="region of interest" description="Disordered" evidence="7">
    <location>
        <begin position="313"/>
        <end position="359"/>
    </location>
</feature>
<evidence type="ECO:0000313" key="11">
    <source>
        <dbReference type="Proteomes" id="UP001501371"/>
    </source>
</evidence>
<evidence type="ECO:0000256" key="2">
    <source>
        <dbReference type="ARBA" id="ARBA00022448"/>
    </source>
</evidence>
<evidence type="ECO:0000256" key="4">
    <source>
        <dbReference type="ARBA" id="ARBA00022692"/>
    </source>
</evidence>
<keyword evidence="5 8" id="KW-1133">Transmembrane helix</keyword>
<dbReference type="Proteomes" id="UP001501371">
    <property type="component" value="Unassembled WGS sequence"/>
</dbReference>
<feature type="transmembrane region" description="Helical" evidence="8">
    <location>
        <begin position="148"/>
        <end position="170"/>
    </location>
</feature>
<dbReference type="RefSeq" id="WP_344280483.1">
    <property type="nucleotide sequence ID" value="NZ_BAAAKV010000047.1"/>
</dbReference>
<feature type="compositionally biased region" description="Low complexity" evidence="7">
    <location>
        <begin position="347"/>
        <end position="359"/>
    </location>
</feature>
<evidence type="ECO:0000259" key="9">
    <source>
        <dbReference type="PROSITE" id="PS50850"/>
    </source>
</evidence>
<dbReference type="SUPFAM" id="SSF103473">
    <property type="entry name" value="MFS general substrate transporter"/>
    <property type="match status" value="1"/>
</dbReference>
<dbReference type="PANTHER" id="PTHR43045">
    <property type="entry name" value="SHIKIMATE TRANSPORTER"/>
    <property type="match status" value="1"/>
</dbReference>
<evidence type="ECO:0000256" key="7">
    <source>
        <dbReference type="SAM" id="MobiDB-lite"/>
    </source>
</evidence>
<gene>
    <name evidence="10" type="ORF">GCM10009654_48340</name>
</gene>
<evidence type="ECO:0000313" key="10">
    <source>
        <dbReference type="EMBL" id="GAA1185023.1"/>
    </source>
</evidence>
<keyword evidence="3" id="KW-1003">Cell membrane</keyword>
<reference evidence="10 11" key="1">
    <citation type="journal article" date="2019" name="Int. J. Syst. Evol. Microbiol.">
        <title>The Global Catalogue of Microorganisms (GCM) 10K type strain sequencing project: providing services to taxonomists for standard genome sequencing and annotation.</title>
        <authorList>
            <consortium name="The Broad Institute Genomics Platform"/>
            <consortium name="The Broad Institute Genome Sequencing Center for Infectious Disease"/>
            <person name="Wu L."/>
            <person name="Ma J."/>
        </authorList>
    </citation>
    <scope>NUCLEOTIDE SEQUENCE [LARGE SCALE GENOMIC DNA]</scope>
    <source>
        <strain evidence="10 11">JCM 12696</strain>
    </source>
</reference>
<dbReference type="Pfam" id="PF07690">
    <property type="entry name" value="MFS_1"/>
    <property type="match status" value="1"/>
</dbReference>
<dbReference type="PROSITE" id="PS50850">
    <property type="entry name" value="MFS"/>
    <property type="match status" value="1"/>
</dbReference>
<feature type="transmembrane region" description="Helical" evidence="8">
    <location>
        <begin position="83"/>
        <end position="102"/>
    </location>
</feature>
<sequence>MIAESRFYEACTRYPRQMPIVICAGAAENAGYYIFGTFSVAYAEDRGLPSAALPTGISIAAGVKLVSLPVFGALSDRVGRRPVTIGGSLVLLLAAWPFFRILDGGQPWAIWPAMVIALSVGQAAILGSQPAFFAELFDTKVRFSAVGVANNVGTVLTGGLAPLFAAGLLLLFDHDAIGVVVFMVVMSALTIVTVALARDTRPRPRRKRRRAVWRPARGRRGRGPADPRHPPGRSRCATTGRVTALTISRGPDEPVGSTVYRRGMRSRPAVGFRAPGRGRGPARRAVHPRGLTPVRSVAVPPEEYVRCRSHPARSRPWNATRSPSTWGRWPPADWWAGPPRPWERALSTPSTRSSPPCCT</sequence>
<feature type="domain" description="Major facilitator superfamily (MFS) profile" evidence="9">
    <location>
        <begin position="1"/>
        <end position="205"/>
    </location>
</feature>
<evidence type="ECO:0000256" key="3">
    <source>
        <dbReference type="ARBA" id="ARBA00022475"/>
    </source>
</evidence>
<keyword evidence="2" id="KW-0813">Transport</keyword>
<dbReference type="PANTHER" id="PTHR43045:SF1">
    <property type="entry name" value="SHIKIMATE TRANSPORTER"/>
    <property type="match status" value="1"/>
</dbReference>
<organism evidence="10 11">
    <name type="scientific">Streptomyces hebeiensis</name>
    <dbReference type="NCBI Taxonomy" id="229486"/>
    <lineage>
        <taxon>Bacteria</taxon>
        <taxon>Bacillati</taxon>
        <taxon>Actinomycetota</taxon>
        <taxon>Actinomycetes</taxon>
        <taxon>Kitasatosporales</taxon>
        <taxon>Streptomycetaceae</taxon>
        <taxon>Streptomyces</taxon>
    </lineage>
</organism>
<evidence type="ECO:0000256" key="1">
    <source>
        <dbReference type="ARBA" id="ARBA00004651"/>
    </source>
</evidence>
<proteinExistence type="predicted"/>
<dbReference type="InterPro" id="IPR036259">
    <property type="entry name" value="MFS_trans_sf"/>
</dbReference>
<evidence type="ECO:0000256" key="8">
    <source>
        <dbReference type="SAM" id="Phobius"/>
    </source>
</evidence>
<evidence type="ECO:0000256" key="6">
    <source>
        <dbReference type="ARBA" id="ARBA00023136"/>
    </source>
</evidence>
<comment type="caution">
    <text evidence="10">The sequence shown here is derived from an EMBL/GenBank/DDBJ whole genome shotgun (WGS) entry which is preliminary data.</text>
</comment>
<feature type="transmembrane region" description="Helical" evidence="8">
    <location>
        <begin position="108"/>
        <end position="127"/>
    </location>
</feature>
<protein>
    <recommendedName>
        <fullName evidence="9">Major facilitator superfamily (MFS) profile domain-containing protein</fullName>
    </recommendedName>
</protein>
<dbReference type="Gene3D" id="1.20.1250.20">
    <property type="entry name" value="MFS general substrate transporter like domains"/>
    <property type="match status" value="1"/>
</dbReference>
<feature type="transmembrane region" description="Helical" evidence="8">
    <location>
        <begin position="176"/>
        <end position="197"/>
    </location>
</feature>
<feature type="transmembrane region" description="Helical" evidence="8">
    <location>
        <begin position="48"/>
        <end position="71"/>
    </location>
</feature>
<dbReference type="EMBL" id="BAAAKV010000047">
    <property type="protein sequence ID" value="GAA1185023.1"/>
    <property type="molecule type" value="Genomic_DNA"/>
</dbReference>